<evidence type="ECO:0000256" key="15">
    <source>
        <dbReference type="RuleBase" id="RU003553"/>
    </source>
</evidence>
<keyword evidence="6 14" id="KW-1278">Translocase</keyword>
<comment type="subcellular location">
    <subcellularLocation>
        <location evidence="13">Plastid thylakoid membrane</location>
        <topology evidence="13">Peripheral membrane protein</topology>
    </subcellularLocation>
    <subcellularLocation>
        <location evidence="14">Plastid</location>
        <location evidence="14">Chloroplast thylakoid membrane</location>
        <topology evidence="14">Peripheral membrane protein</topology>
    </subcellularLocation>
</comment>
<sequence>MNTNSSSKNSGTVIQIIGPVMDISFPPGKMPNIYNSLIIEGKTSSGENLKVVCEVQQLLGDNVVRAIAMSATDGLQRGVKVIDTGSALSVPVGITTLGRIFNVLGEPVDQMGEVDYSKTLPIHRSAPPFIDLDTKLSIFETGIKVVDLLAPYRRGGKIGLFGGAGVGKTVLIMELINNIAKAHGGVSVFGGVGERTREGNDLYQEMKESGVINSSSLKDSKVALVYGQMNEPPGARMRVGLTALTMAEYFRDVNNQDVLLFIDNIFRFVQAGSEVSALLGRMPSAVGYQPTLATEMGGLQERITSTKDGSITSIQAVYVPADDLTDPAPATTFAHLDATTVLSRNLASKGIYPAVDPLDSTSTMLQPWIVGENHYNIAQSVKKTLQRYKELQDIIAILGLDELSEEDRLVVSRARKVERFLSQPFFVAEVFTGSSGKYVSLAETIEGFKLILNGDLDELPEQAFYMVGSLSESIEKAKTLV</sequence>
<dbReference type="EC" id="7.1.2.2" evidence="14"/>
<comment type="subunit">
    <text evidence="14 15">F-type ATPases have 2 components, CF(1) - the catalytic core - and CF(0) - the membrane proton channel. CF(1) has five subunits: alpha(3), beta(3), gamma(1), delta(1), epsilon(1). CF(0) has four main subunits: a(1), b(1), b'(1) and c(9-12).</text>
</comment>
<gene>
    <name evidence="14" type="primary">atpB</name>
</gene>
<dbReference type="GO" id="GO:0046933">
    <property type="term" value="F:proton-transporting ATP synthase activity, rotational mechanism"/>
    <property type="evidence" value="ECO:0007669"/>
    <property type="project" value="UniProtKB-UniRule"/>
</dbReference>
<evidence type="ECO:0000256" key="6">
    <source>
        <dbReference type="ARBA" id="ARBA00022967"/>
    </source>
</evidence>
<dbReference type="InterPro" id="IPR024034">
    <property type="entry name" value="ATPase_F1/V1_b/a_C"/>
</dbReference>
<dbReference type="PANTHER" id="PTHR15184">
    <property type="entry name" value="ATP SYNTHASE"/>
    <property type="match status" value="1"/>
</dbReference>
<comment type="similarity">
    <text evidence="1 14">Belongs to the ATPase alpha/beta chains family.</text>
</comment>
<evidence type="ECO:0000256" key="4">
    <source>
        <dbReference type="ARBA" id="ARBA00022781"/>
    </source>
</evidence>
<dbReference type="FunFam" id="3.40.50.12240:FF:000006">
    <property type="entry name" value="ATP synthase subunit beta"/>
    <property type="match status" value="1"/>
</dbReference>
<dbReference type="SUPFAM" id="SSF52540">
    <property type="entry name" value="P-loop containing nucleoside triphosphate hydrolases"/>
    <property type="match status" value="1"/>
</dbReference>
<keyword evidence="2 14" id="KW-0813">Transport</keyword>
<comment type="function">
    <text evidence="12 14">Produces ATP from ADP in the presence of a proton gradient across the membrane. The catalytic sites are hosted primarily by the beta subunits.</text>
</comment>
<keyword evidence="4 14" id="KW-0375">Hydrogen ion transport</keyword>
<dbReference type="HAMAP" id="MF_01347">
    <property type="entry name" value="ATP_synth_beta_bact"/>
    <property type="match status" value="1"/>
</dbReference>
<dbReference type="InterPro" id="IPR005722">
    <property type="entry name" value="ATP_synth_F1_bsu"/>
</dbReference>
<dbReference type="Pfam" id="PF22919">
    <property type="entry name" value="ATP-synt_VA_C"/>
    <property type="match status" value="1"/>
</dbReference>
<keyword evidence="10 14" id="KW-0139">CF(1)</keyword>
<dbReference type="FunFam" id="2.40.10.170:FF:000002">
    <property type="entry name" value="ATP synthase subunit beta, chloroplastic"/>
    <property type="match status" value="1"/>
</dbReference>
<dbReference type="InterPro" id="IPR020003">
    <property type="entry name" value="ATPase_a/bsu_AS"/>
</dbReference>
<geneLocation type="chloroplast" evidence="17"/>
<evidence type="ECO:0000256" key="1">
    <source>
        <dbReference type="ARBA" id="ARBA00008936"/>
    </source>
</evidence>
<dbReference type="FunFam" id="1.10.1140.10:FF:000001">
    <property type="entry name" value="ATP synthase subunit beta"/>
    <property type="match status" value="1"/>
</dbReference>
<feature type="domain" description="AAA+ ATPase" evidence="16">
    <location>
        <begin position="154"/>
        <end position="346"/>
    </location>
</feature>
<dbReference type="FunFam" id="3.40.50.300:FF:000026">
    <property type="entry name" value="ATP synthase subunit beta"/>
    <property type="match status" value="1"/>
</dbReference>
<keyword evidence="5 14" id="KW-0067">ATP-binding</keyword>
<dbReference type="InterPro" id="IPR027417">
    <property type="entry name" value="P-loop_NTPase"/>
</dbReference>
<dbReference type="GO" id="GO:0009535">
    <property type="term" value="C:chloroplast thylakoid membrane"/>
    <property type="evidence" value="ECO:0007669"/>
    <property type="project" value="UniProtKB-SubCell"/>
</dbReference>
<accession>A0A3G3LL32</accession>
<organism evidence="17">
    <name type="scientific">Lepocinclis tripteris</name>
    <dbReference type="NCBI Taxonomy" id="135494"/>
    <lineage>
        <taxon>Eukaryota</taxon>
        <taxon>Discoba</taxon>
        <taxon>Euglenozoa</taxon>
        <taxon>Euglenida</taxon>
        <taxon>Spirocuta</taxon>
        <taxon>Euglenophyceae</taxon>
        <taxon>Euglenales</taxon>
        <taxon>Phacaceae</taxon>
        <taxon>Lepocinclis</taxon>
    </lineage>
</organism>
<proteinExistence type="inferred from homology"/>
<dbReference type="Gene3D" id="2.40.10.170">
    <property type="match status" value="1"/>
</dbReference>
<dbReference type="PANTHER" id="PTHR15184:SF71">
    <property type="entry name" value="ATP SYNTHASE SUBUNIT BETA, MITOCHONDRIAL"/>
    <property type="match status" value="1"/>
</dbReference>
<keyword evidence="17" id="KW-0150">Chloroplast</keyword>
<keyword evidence="11 14" id="KW-0066">ATP synthesis</keyword>
<dbReference type="Pfam" id="PF00006">
    <property type="entry name" value="ATP-synt_ab"/>
    <property type="match status" value="1"/>
</dbReference>
<dbReference type="PROSITE" id="PS00152">
    <property type="entry name" value="ATPASE_ALPHA_BETA"/>
    <property type="match status" value="1"/>
</dbReference>
<dbReference type="InterPro" id="IPR050053">
    <property type="entry name" value="ATPase_alpha/beta_chains"/>
</dbReference>
<dbReference type="Pfam" id="PF02874">
    <property type="entry name" value="ATP-synt_ab_N"/>
    <property type="match status" value="1"/>
</dbReference>
<keyword evidence="8 14" id="KW-0793">Thylakoid</keyword>
<dbReference type="InterPro" id="IPR036121">
    <property type="entry name" value="ATPase_F1/V1/A1_a/bsu_N_sf"/>
</dbReference>
<keyword evidence="3 14" id="KW-0547">Nucleotide-binding</keyword>
<evidence type="ECO:0000256" key="9">
    <source>
        <dbReference type="ARBA" id="ARBA00023136"/>
    </source>
</evidence>
<keyword evidence="17" id="KW-0934">Plastid</keyword>
<dbReference type="InterPro" id="IPR003593">
    <property type="entry name" value="AAA+_ATPase"/>
</dbReference>
<dbReference type="CDD" id="cd01133">
    <property type="entry name" value="F1-ATPase_beta_CD"/>
    <property type="match status" value="1"/>
</dbReference>
<comment type="catalytic activity">
    <reaction evidence="14 15">
        <text>ATP + H2O + 4 H(+)(in) = ADP + phosphate + 5 H(+)(out)</text>
        <dbReference type="Rhea" id="RHEA:57720"/>
        <dbReference type="ChEBI" id="CHEBI:15377"/>
        <dbReference type="ChEBI" id="CHEBI:15378"/>
        <dbReference type="ChEBI" id="CHEBI:30616"/>
        <dbReference type="ChEBI" id="CHEBI:43474"/>
        <dbReference type="ChEBI" id="CHEBI:456216"/>
        <dbReference type="EC" id="7.1.2.2"/>
    </reaction>
</comment>
<dbReference type="EMBL" id="MH898669">
    <property type="protein sequence ID" value="AYQ93423.1"/>
    <property type="molecule type" value="Genomic_DNA"/>
</dbReference>
<dbReference type="NCBIfam" id="TIGR01039">
    <property type="entry name" value="atpD"/>
    <property type="match status" value="1"/>
</dbReference>
<evidence type="ECO:0000256" key="14">
    <source>
        <dbReference type="HAMAP-Rule" id="MF_01347"/>
    </source>
</evidence>
<dbReference type="SUPFAM" id="SSF47917">
    <property type="entry name" value="C-terminal domain of alpha and beta subunits of F1 ATP synthase"/>
    <property type="match status" value="1"/>
</dbReference>
<evidence type="ECO:0000256" key="2">
    <source>
        <dbReference type="ARBA" id="ARBA00022448"/>
    </source>
</evidence>
<name>A0A3G3LL32_9EUGL</name>
<dbReference type="GO" id="GO:0042776">
    <property type="term" value="P:proton motive force-driven mitochondrial ATP synthesis"/>
    <property type="evidence" value="ECO:0007669"/>
    <property type="project" value="TreeGrafter"/>
</dbReference>
<keyword evidence="9 14" id="KW-0472">Membrane</keyword>
<evidence type="ECO:0000256" key="13">
    <source>
        <dbReference type="ARBA" id="ARBA00060414"/>
    </source>
</evidence>
<dbReference type="CDD" id="cd18115">
    <property type="entry name" value="ATP-synt_F1_beta_N"/>
    <property type="match status" value="1"/>
</dbReference>
<protein>
    <recommendedName>
        <fullName evidence="14">ATP synthase subunit beta, chloroplastic</fullName>
        <ecNumber evidence="14">7.1.2.2</ecNumber>
    </recommendedName>
    <alternativeName>
        <fullName evidence="14">ATP synthase F1 sector subunit beta</fullName>
    </alternativeName>
    <alternativeName>
        <fullName evidence="14">F-ATPase subunit beta</fullName>
    </alternativeName>
</protein>
<dbReference type="AlphaFoldDB" id="A0A3G3LL32"/>
<dbReference type="GO" id="GO:0005524">
    <property type="term" value="F:ATP binding"/>
    <property type="evidence" value="ECO:0007669"/>
    <property type="project" value="UniProtKB-UniRule"/>
</dbReference>
<feature type="binding site" evidence="14">
    <location>
        <begin position="162"/>
        <end position="169"/>
    </location>
    <ligand>
        <name>ATP</name>
        <dbReference type="ChEBI" id="CHEBI:30616"/>
    </ligand>
</feature>
<evidence type="ECO:0000256" key="10">
    <source>
        <dbReference type="ARBA" id="ARBA00023196"/>
    </source>
</evidence>
<dbReference type="InterPro" id="IPR055190">
    <property type="entry name" value="ATP-synt_VA_C"/>
</dbReference>
<dbReference type="SUPFAM" id="SSF50615">
    <property type="entry name" value="N-terminal domain of alpha and beta subunits of F1 ATP synthase"/>
    <property type="match status" value="1"/>
</dbReference>
<evidence type="ECO:0000256" key="5">
    <source>
        <dbReference type="ARBA" id="ARBA00022840"/>
    </source>
</evidence>
<evidence type="ECO:0000256" key="8">
    <source>
        <dbReference type="ARBA" id="ARBA00023078"/>
    </source>
</evidence>
<evidence type="ECO:0000256" key="11">
    <source>
        <dbReference type="ARBA" id="ARBA00023310"/>
    </source>
</evidence>
<evidence type="ECO:0000256" key="3">
    <source>
        <dbReference type="ARBA" id="ARBA00022741"/>
    </source>
</evidence>
<dbReference type="GO" id="GO:0045259">
    <property type="term" value="C:proton-transporting ATP synthase complex"/>
    <property type="evidence" value="ECO:0007669"/>
    <property type="project" value="UniProtKB-KW"/>
</dbReference>
<dbReference type="InterPro" id="IPR004100">
    <property type="entry name" value="ATPase_F1/V1/A1_a/bsu_N"/>
</dbReference>
<dbReference type="SMART" id="SM00382">
    <property type="entry name" value="AAA"/>
    <property type="match status" value="1"/>
</dbReference>
<dbReference type="Gene3D" id="1.10.1140.10">
    <property type="entry name" value="Bovine Mitochondrial F1-atpase, Atp Synthase Beta Chain, Chain D, domain 3"/>
    <property type="match status" value="1"/>
</dbReference>
<evidence type="ECO:0000313" key="17">
    <source>
        <dbReference type="EMBL" id="AYQ93423.1"/>
    </source>
</evidence>
<evidence type="ECO:0000256" key="7">
    <source>
        <dbReference type="ARBA" id="ARBA00023065"/>
    </source>
</evidence>
<dbReference type="GO" id="GO:0005739">
    <property type="term" value="C:mitochondrion"/>
    <property type="evidence" value="ECO:0007669"/>
    <property type="project" value="GOC"/>
</dbReference>
<evidence type="ECO:0000256" key="12">
    <source>
        <dbReference type="ARBA" id="ARBA00037290"/>
    </source>
</evidence>
<evidence type="ECO:0000259" key="16">
    <source>
        <dbReference type="SMART" id="SM00382"/>
    </source>
</evidence>
<dbReference type="CDD" id="cd18110">
    <property type="entry name" value="ATP-synt_F1_beta_C"/>
    <property type="match status" value="1"/>
</dbReference>
<dbReference type="InterPro" id="IPR000194">
    <property type="entry name" value="ATPase_F1/V1/A1_a/bsu_nucl-bd"/>
</dbReference>
<reference evidence="17" key="1">
    <citation type="journal article" date="2018" name="Sci. Rep.">
        <title>Dynamic evolution of inverted repeats in Euglenophyta plastid genomes.</title>
        <authorList>
            <person name="Karnkowska A."/>
            <person name="Bennett M.S."/>
            <person name="Triemer R.E."/>
        </authorList>
    </citation>
    <scope>NUCLEOTIDE SEQUENCE</scope>
</reference>
<dbReference type="Gene3D" id="3.40.50.300">
    <property type="entry name" value="P-loop containing nucleotide triphosphate hydrolases"/>
    <property type="match status" value="1"/>
</dbReference>
<keyword evidence="7 14" id="KW-0406">Ion transport</keyword>